<dbReference type="Proteomes" id="UP001054945">
    <property type="component" value="Unassembled WGS sequence"/>
</dbReference>
<dbReference type="GO" id="GO:0046872">
    <property type="term" value="F:metal ion binding"/>
    <property type="evidence" value="ECO:0007669"/>
    <property type="project" value="UniProtKB-KW"/>
</dbReference>
<name>A0AAV4T318_CAEEX</name>
<gene>
    <name evidence="7" type="primary">Arsj</name>
    <name evidence="7" type="ORF">CEXT_75681</name>
</gene>
<dbReference type="InterPro" id="IPR047115">
    <property type="entry name" value="ARSB"/>
</dbReference>
<feature type="domain" description="Sulfatase N-terminal" evidence="6">
    <location>
        <begin position="3"/>
        <end position="79"/>
    </location>
</feature>
<dbReference type="InterPro" id="IPR000917">
    <property type="entry name" value="Sulfatase_N"/>
</dbReference>
<keyword evidence="3" id="KW-0479">Metal-binding</keyword>
<dbReference type="AlphaFoldDB" id="A0AAV4T318"/>
<comment type="similarity">
    <text evidence="2">Belongs to the sulfatase family.</text>
</comment>
<dbReference type="EMBL" id="BPLR01010277">
    <property type="protein sequence ID" value="GIY38238.1"/>
    <property type="molecule type" value="Genomic_DNA"/>
</dbReference>
<dbReference type="Pfam" id="PF00884">
    <property type="entry name" value="Sulfatase"/>
    <property type="match status" value="1"/>
</dbReference>
<comment type="caution">
    <text evidence="7">The sequence shown here is derived from an EMBL/GenBank/DDBJ whole genome shotgun (WGS) entry which is preliminary data.</text>
</comment>
<dbReference type="Gene3D" id="3.40.720.10">
    <property type="entry name" value="Alkaline Phosphatase, subunit A"/>
    <property type="match status" value="1"/>
</dbReference>
<keyword evidence="4" id="KW-0106">Calcium</keyword>
<sequence length="281" mass="31436">MLSNSIVVFSSDNGGESLPKYGGYSTNYPLRGKKMQVWEGGIRIPAFIWSPLLHLQEPRVSMQLMHLTDWLPTLYSAAGGNVENLGDIDGQSLWEALLSNSSSPRQEILHNIDPVSNISAIRVGDMKLVTGNIESGEGTFYGKELLEDMEKPESMDEWVFRNGSIVKNLLIDMGLFLPTTPDTWRRNTEVQCNGDPETANGCDPSQAPCLYDIAVDPCEINNIADQHPQDVDLMLRRIKNYTEQAAEAQNQEIDLHGDPRCHGFAFVPWLDEEHLSNCPFQ</sequence>
<keyword evidence="5" id="KW-0325">Glycoprotein</keyword>
<dbReference type="InterPro" id="IPR017850">
    <property type="entry name" value="Alkaline_phosphatase_core_sf"/>
</dbReference>
<dbReference type="PANTHER" id="PTHR10342">
    <property type="entry name" value="ARYLSULFATASE"/>
    <property type="match status" value="1"/>
</dbReference>
<dbReference type="SUPFAM" id="SSF53649">
    <property type="entry name" value="Alkaline phosphatase-like"/>
    <property type="match status" value="1"/>
</dbReference>
<dbReference type="GO" id="GO:0008484">
    <property type="term" value="F:sulfuric ester hydrolase activity"/>
    <property type="evidence" value="ECO:0007669"/>
    <property type="project" value="InterPro"/>
</dbReference>
<protein>
    <submittedName>
        <fullName evidence="7">Arylsulfatase J</fullName>
    </submittedName>
</protein>
<evidence type="ECO:0000256" key="3">
    <source>
        <dbReference type="ARBA" id="ARBA00022723"/>
    </source>
</evidence>
<evidence type="ECO:0000256" key="4">
    <source>
        <dbReference type="ARBA" id="ARBA00022837"/>
    </source>
</evidence>
<evidence type="ECO:0000313" key="8">
    <source>
        <dbReference type="Proteomes" id="UP001054945"/>
    </source>
</evidence>
<keyword evidence="8" id="KW-1185">Reference proteome</keyword>
<dbReference type="Gene3D" id="3.30.1120.10">
    <property type="match status" value="1"/>
</dbReference>
<organism evidence="7 8">
    <name type="scientific">Caerostris extrusa</name>
    <name type="common">Bark spider</name>
    <name type="synonym">Caerostris bankana</name>
    <dbReference type="NCBI Taxonomy" id="172846"/>
    <lineage>
        <taxon>Eukaryota</taxon>
        <taxon>Metazoa</taxon>
        <taxon>Ecdysozoa</taxon>
        <taxon>Arthropoda</taxon>
        <taxon>Chelicerata</taxon>
        <taxon>Arachnida</taxon>
        <taxon>Araneae</taxon>
        <taxon>Araneomorphae</taxon>
        <taxon>Entelegynae</taxon>
        <taxon>Araneoidea</taxon>
        <taxon>Araneidae</taxon>
        <taxon>Caerostris</taxon>
    </lineage>
</organism>
<evidence type="ECO:0000256" key="2">
    <source>
        <dbReference type="ARBA" id="ARBA00008779"/>
    </source>
</evidence>
<accession>A0AAV4T318</accession>
<evidence type="ECO:0000259" key="6">
    <source>
        <dbReference type="Pfam" id="PF00884"/>
    </source>
</evidence>
<evidence type="ECO:0000313" key="7">
    <source>
        <dbReference type="EMBL" id="GIY38238.1"/>
    </source>
</evidence>
<proteinExistence type="inferred from homology"/>
<reference evidence="7 8" key="1">
    <citation type="submission" date="2021-06" db="EMBL/GenBank/DDBJ databases">
        <title>Caerostris extrusa draft genome.</title>
        <authorList>
            <person name="Kono N."/>
            <person name="Arakawa K."/>
        </authorList>
    </citation>
    <scope>NUCLEOTIDE SEQUENCE [LARGE SCALE GENOMIC DNA]</scope>
</reference>
<comment type="cofactor">
    <cofactor evidence="1">
        <name>Ca(2+)</name>
        <dbReference type="ChEBI" id="CHEBI:29108"/>
    </cofactor>
</comment>
<dbReference type="PANTHER" id="PTHR10342:SF273">
    <property type="entry name" value="RE14504P"/>
    <property type="match status" value="1"/>
</dbReference>
<evidence type="ECO:0000256" key="5">
    <source>
        <dbReference type="ARBA" id="ARBA00023180"/>
    </source>
</evidence>
<evidence type="ECO:0000256" key="1">
    <source>
        <dbReference type="ARBA" id="ARBA00001913"/>
    </source>
</evidence>